<sequence>MGFFDRDPLTYFARPRFQLRIEYVALILEVAGVLAALGNLVFLIGKLRKAPTSFLLRGLLAVTIFVSIFMIAHFFLLYISFSPAALTVMTWGCTVAQLLIISVETESIKIFVFNLPDWIIYTLRGINALLAVALGLPQLFRGPIFMNPADPGFFTTWYSATSQWWSAYIGLYDFGICLFIAYEIYVVSRKSMYNLHSASNIGMTATAKTATNAASGASATVLGTSGPLSPPPSNQAKQDFVRIKAGFQAQVRDTIIALVFFFIFIVTGIVFTSVAISYPVNLSMENLLNRVAYSQLAVACSGPHVAFISLMLNNVAQLVRASHGQSSGSHRKTRAGKRAKESESSDRDEDPAGSVGVRK</sequence>
<feature type="region of interest" description="Disordered" evidence="1">
    <location>
        <begin position="323"/>
        <end position="359"/>
    </location>
</feature>
<reference evidence="3 4" key="1">
    <citation type="submission" date="2023-09" db="EMBL/GenBank/DDBJ databases">
        <title>Pangenome analysis of Batrachochytrium dendrobatidis and related Chytrids.</title>
        <authorList>
            <person name="Yacoub M.N."/>
            <person name="Stajich J.E."/>
            <person name="James T.Y."/>
        </authorList>
    </citation>
    <scope>NUCLEOTIDE SEQUENCE [LARGE SCALE GENOMIC DNA]</scope>
    <source>
        <strain evidence="3 4">JEL0888</strain>
    </source>
</reference>
<keyword evidence="2" id="KW-1133">Transmembrane helix</keyword>
<keyword evidence="2" id="KW-0812">Transmembrane</keyword>
<feature type="transmembrane region" description="Helical" evidence="2">
    <location>
        <begin position="255"/>
        <end position="280"/>
    </location>
</feature>
<feature type="transmembrane region" description="Helical" evidence="2">
    <location>
        <begin position="115"/>
        <end position="136"/>
    </location>
</feature>
<dbReference type="Proteomes" id="UP001527925">
    <property type="component" value="Unassembled WGS sequence"/>
</dbReference>
<name>A0ABR4N2X6_9FUNG</name>
<evidence type="ECO:0000256" key="2">
    <source>
        <dbReference type="SAM" id="Phobius"/>
    </source>
</evidence>
<feature type="transmembrane region" description="Helical" evidence="2">
    <location>
        <begin position="165"/>
        <end position="187"/>
    </location>
</feature>
<gene>
    <name evidence="3" type="ORF">HK105_206636</name>
</gene>
<dbReference type="EMBL" id="JADGIZ020000040">
    <property type="protein sequence ID" value="KAL2913902.1"/>
    <property type="molecule type" value="Genomic_DNA"/>
</dbReference>
<feature type="transmembrane region" description="Helical" evidence="2">
    <location>
        <begin position="54"/>
        <end position="78"/>
    </location>
</feature>
<protein>
    <submittedName>
        <fullName evidence="3">Uncharacterized protein</fullName>
    </submittedName>
</protein>
<evidence type="ECO:0000313" key="4">
    <source>
        <dbReference type="Proteomes" id="UP001527925"/>
    </source>
</evidence>
<keyword evidence="2" id="KW-0472">Membrane</keyword>
<feature type="transmembrane region" description="Helical" evidence="2">
    <location>
        <begin position="20"/>
        <end position="42"/>
    </location>
</feature>
<feature type="transmembrane region" description="Helical" evidence="2">
    <location>
        <begin position="292"/>
        <end position="312"/>
    </location>
</feature>
<evidence type="ECO:0000256" key="1">
    <source>
        <dbReference type="SAM" id="MobiDB-lite"/>
    </source>
</evidence>
<accession>A0ABR4N2X6</accession>
<proteinExistence type="predicted"/>
<comment type="caution">
    <text evidence="3">The sequence shown here is derived from an EMBL/GenBank/DDBJ whole genome shotgun (WGS) entry which is preliminary data.</text>
</comment>
<keyword evidence="4" id="KW-1185">Reference proteome</keyword>
<evidence type="ECO:0000313" key="3">
    <source>
        <dbReference type="EMBL" id="KAL2913902.1"/>
    </source>
</evidence>
<organism evidence="3 4">
    <name type="scientific">Polyrhizophydium stewartii</name>
    <dbReference type="NCBI Taxonomy" id="2732419"/>
    <lineage>
        <taxon>Eukaryota</taxon>
        <taxon>Fungi</taxon>
        <taxon>Fungi incertae sedis</taxon>
        <taxon>Chytridiomycota</taxon>
        <taxon>Chytridiomycota incertae sedis</taxon>
        <taxon>Chytridiomycetes</taxon>
        <taxon>Rhizophydiales</taxon>
        <taxon>Rhizophydiales incertae sedis</taxon>
        <taxon>Polyrhizophydium</taxon>
    </lineage>
</organism>
<feature type="transmembrane region" description="Helical" evidence="2">
    <location>
        <begin position="84"/>
        <end position="103"/>
    </location>
</feature>